<keyword evidence="5" id="KW-1185">Reference proteome</keyword>
<feature type="region of interest" description="Disordered" evidence="2">
    <location>
        <begin position="385"/>
        <end position="486"/>
    </location>
</feature>
<feature type="compositionally biased region" description="Low complexity" evidence="2">
    <location>
        <begin position="422"/>
        <end position="437"/>
    </location>
</feature>
<keyword evidence="1" id="KW-0863">Zinc-finger</keyword>
<dbReference type="GO" id="GO:0005634">
    <property type="term" value="C:nucleus"/>
    <property type="evidence" value="ECO:0007669"/>
    <property type="project" value="TreeGrafter"/>
</dbReference>
<dbReference type="GO" id="GO:0006357">
    <property type="term" value="P:regulation of transcription by RNA polymerase II"/>
    <property type="evidence" value="ECO:0007669"/>
    <property type="project" value="TreeGrafter"/>
</dbReference>
<feature type="compositionally biased region" description="Basic and acidic residues" evidence="2">
    <location>
        <begin position="392"/>
        <end position="403"/>
    </location>
</feature>
<evidence type="ECO:0000313" key="4">
    <source>
        <dbReference type="EMBL" id="KAK8113632.1"/>
    </source>
</evidence>
<name>A0AAW0QTM4_9PEZI</name>
<organism evidence="4 5">
    <name type="scientific">Apiospora kogelbergensis</name>
    <dbReference type="NCBI Taxonomy" id="1337665"/>
    <lineage>
        <taxon>Eukaryota</taxon>
        <taxon>Fungi</taxon>
        <taxon>Dikarya</taxon>
        <taxon>Ascomycota</taxon>
        <taxon>Pezizomycotina</taxon>
        <taxon>Sordariomycetes</taxon>
        <taxon>Xylariomycetidae</taxon>
        <taxon>Amphisphaeriales</taxon>
        <taxon>Apiosporaceae</taxon>
        <taxon>Apiospora</taxon>
    </lineage>
</organism>
<feature type="domain" description="C2H2-type" evidence="3">
    <location>
        <begin position="575"/>
        <end position="605"/>
    </location>
</feature>
<feature type="domain" description="C2H2-type" evidence="3">
    <location>
        <begin position="186"/>
        <end position="218"/>
    </location>
</feature>
<dbReference type="GO" id="GO:0008270">
    <property type="term" value="F:zinc ion binding"/>
    <property type="evidence" value="ECO:0007669"/>
    <property type="project" value="UniProtKB-KW"/>
</dbReference>
<evidence type="ECO:0000259" key="3">
    <source>
        <dbReference type="PROSITE" id="PS50157"/>
    </source>
</evidence>
<dbReference type="InterPro" id="IPR051061">
    <property type="entry name" value="Zinc_finger_trans_reg"/>
</dbReference>
<feature type="domain" description="C2H2-type" evidence="3">
    <location>
        <begin position="547"/>
        <end position="576"/>
    </location>
</feature>
<dbReference type="SMART" id="SM00355">
    <property type="entry name" value="ZnF_C2H2"/>
    <property type="match status" value="5"/>
</dbReference>
<feature type="compositionally biased region" description="Basic and acidic residues" evidence="2">
    <location>
        <begin position="692"/>
        <end position="716"/>
    </location>
</feature>
<comment type="caution">
    <text evidence="4">The sequence shown here is derived from an EMBL/GenBank/DDBJ whole genome shotgun (WGS) entry which is preliminary data.</text>
</comment>
<dbReference type="PANTHER" id="PTHR46179:SF19">
    <property type="entry name" value="C2H2 FINGER DOMAIN TRANSCRIPTION FACTOR (EUROFUNG)-RELATED"/>
    <property type="match status" value="1"/>
</dbReference>
<reference evidence="4 5" key="1">
    <citation type="submission" date="2023-01" db="EMBL/GenBank/DDBJ databases">
        <title>Analysis of 21 Apiospora genomes using comparative genomics revels a genus with tremendous synthesis potential of carbohydrate active enzymes and secondary metabolites.</title>
        <authorList>
            <person name="Sorensen T."/>
        </authorList>
    </citation>
    <scope>NUCLEOTIDE SEQUENCE [LARGE SCALE GENOMIC DNA]</scope>
    <source>
        <strain evidence="4 5">CBS 117206</strain>
    </source>
</reference>
<dbReference type="PROSITE" id="PS00028">
    <property type="entry name" value="ZINC_FINGER_C2H2_1"/>
    <property type="match status" value="2"/>
</dbReference>
<dbReference type="Proteomes" id="UP001392437">
    <property type="component" value="Unassembled WGS sequence"/>
</dbReference>
<dbReference type="Gene3D" id="3.30.160.60">
    <property type="entry name" value="Classic Zinc Finger"/>
    <property type="match status" value="2"/>
</dbReference>
<dbReference type="AlphaFoldDB" id="A0AAW0QTM4"/>
<evidence type="ECO:0000256" key="2">
    <source>
        <dbReference type="SAM" id="MobiDB-lite"/>
    </source>
</evidence>
<evidence type="ECO:0000256" key="1">
    <source>
        <dbReference type="PROSITE-ProRule" id="PRU00042"/>
    </source>
</evidence>
<feature type="region of interest" description="Disordered" evidence="2">
    <location>
        <begin position="692"/>
        <end position="774"/>
    </location>
</feature>
<feature type="compositionally biased region" description="Basic and acidic residues" evidence="2">
    <location>
        <begin position="204"/>
        <end position="216"/>
    </location>
</feature>
<dbReference type="PROSITE" id="PS50157">
    <property type="entry name" value="ZINC_FINGER_C2H2_2"/>
    <property type="match status" value="3"/>
</dbReference>
<dbReference type="PANTHER" id="PTHR46179">
    <property type="entry name" value="ZINC FINGER PROTEIN"/>
    <property type="match status" value="1"/>
</dbReference>
<accession>A0AAW0QTM4</accession>
<feature type="region of interest" description="Disordered" evidence="2">
    <location>
        <begin position="199"/>
        <end position="227"/>
    </location>
</feature>
<feature type="compositionally biased region" description="Basic and acidic residues" evidence="2">
    <location>
        <begin position="744"/>
        <end position="755"/>
    </location>
</feature>
<evidence type="ECO:0000313" key="5">
    <source>
        <dbReference type="Proteomes" id="UP001392437"/>
    </source>
</evidence>
<dbReference type="EMBL" id="JAQQWP010000006">
    <property type="protein sequence ID" value="KAK8113632.1"/>
    <property type="molecule type" value="Genomic_DNA"/>
</dbReference>
<keyword evidence="1" id="KW-0479">Metal-binding</keyword>
<dbReference type="InterPro" id="IPR013087">
    <property type="entry name" value="Znf_C2H2_type"/>
</dbReference>
<keyword evidence="1" id="KW-0862">Zinc</keyword>
<sequence length="796" mass="88816">MFSRASHSRNLSEVDILLTPSYTPNGQDLPGAYGHPRNLPGQDAISQWYATNDGPWIPKGLALPEDDERSPSRIHTINLQNHAMGFPGHFREGYMESECETTPPGMAPSDSGYGTGSQVTKQSVTANSVYDESSDRNAETQSLTGHLSDFHFPSFPLGTGEWHTNHNLFNSQRANLMARTLHTKPFTCDVPSCGRAEGFSTPNDLERHKRSVHPDESPEGNRFQCPHGQCKNKDKIWPRADNFRAHLRRVHRIENVKDEDLEGNIYQPQAHISSQAQDMLPDLAGVPEPPGNYGDFQISPTLETEHLQNYWPHGEDRGAEEAMHHDASTPAPISRPQLDDTQMALGHMTGGTVAANCAIGLVSGDEQLSIPDSLETIGHIQPRLTQSLRSSMRNDSERPDLKEVNSQFISPEDLRQGNQYPSSSRISRGIRSGNSSSCTSQEGDESQFPAAGAKDLCNKGSQNSTSTGEHGKHGALKSTAQEPQVVSVSDISSLQLELRDPDKRRKLVEALQMQGILEEFGFKKEASPALETKAEDIPQGVKPENCHLCTHEGCDKKFQRPCELKKHLKRHSKPYGCTFQNCTKRFGSKNDWKRHENSQHFLHEAWRCDLDCDNGRTSEVCGKLSHRRETFKEHLSKNHNLQGEQLEIKLEHCRVGRNCEARFWCGFCERIIEIERKGLGAFTERFNHIDDHFSGREGLPRKEIDDWKDVDPDAPHVEALSSDSEDGDSATPSQPPPLSGSLDPGRKGTPREYHSHPAGPKKRKRDDEEAAIGQHMKRAKVPLALMGAVTRCVRLC</sequence>
<gene>
    <name evidence="4" type="ORF">PG999_005701</name>
</gene>
<feature type="compositionally biased region" description="Polar residues" evidence="2">
    <location>
        <begin position="459"/>
        <end position="468"/>
    </location>
</feature>
<proteinExistence type="predicted"/>
<protein>
    <recommendedName>
        <fullName evidence="3">C2H2-type domain-containing protein</fullName>
    </recommendedName>
</protein>